<dbReference type="AlphaFoldDB" id="A0A2P2MTL7"/>
<protein>
    <submittedName>
        <fullName evidence="1">Uncharacterized protein MANES_11G052000</fullName>
    </submittedName>
</protein>
<evidence type="ECO:0000313" key="1">
    <source>
        <dbReference type="EMBL" id="MBX33550.1"/>
    </source>
</evidence>
<dbReference type="EMBL" id="GGEC01053066">
    <property type="protein sequence ID" value="MBX33550.1"/>
    <property type="molecule type" value="Transcribed_RNA"/>
</dbReference>
<organism evidence="1">
    <name type="scientific">Rhizophora mucronata</name>
    <name type="common">Asiatic mangrove</name>
    <dbReference type="NCBI Taxonomy" id="61149"/>
    <lineage>
        <taxon>Eukaryota</taxon>
        <taxon>Viridiplantae</taxon>
        <taxon>Streptophyta</taxon>
        <taxon>Embryophyta</taxon>
        <taxon>Tracheophyta</taxon>
        <taxon>Spermatophyta</taxon>
        <taxon>Magnoliopsida</taxon>
        <taxon>eudicotyledons</taxon>
        <taxon>Gunneridae</taxon>
        <taxon>Pentapetalae</taxon>
        <taxon>rosids</taxon>
        <taxon>fabids</taxon>
        <taxon>Malpighiales</taxon>
        <taxon>Rhizophoraceae</taxon>
        <taxon>Rhizophora</taxon>
    </lineage>
</organism>
<reference evidence="1" key="1">
    <citation type="submission" date="2018-02" db="EMBL/GenBank/DDBJ databases">
        <title>Rhizophora mucronata_Transcriptome.</title>
        <authorList>
            <person name="Meera S.P."/>
            <person name="Sreeshan A."/>
            <person name="Augustine A."/>
        </authorList>
    </citation>
    <scope>NUCLEOTIDE SEQUENCE</scope>
    <source>
        <tissue evidence="1">Leaf</tissue>
    </source>
</reference>
<accession>A0A2P2MTL7</accession>
<sequence>MPIYQQFLKLSCATPQELCQVSHIPPIMRSYIEAFLHAHIAHCLEDGHPPVSLHMRPEFQQLLRHSSLDGRLQQNQSNSCDDLASNLEAAV</sequence>
<name>A0A2P2MTL7_RHIMU</name>
<proteinExistence type="predicted"/>